<dbReference type="SUPFAM" id="SSF52047">
    <property type="entry name" value="RNI-like"/>
    <property type="match status" value="1"/>
</dbReference>
<dbReference type="PANTHER" id="PTHR10901:SF16">
    <property type="entry name" value="TROPOMODULIN"/>
    <property type="match status" value="1"/>
</dbReference>
<dbReference type="PANTHER" id="PTHR10901">
    <property type="entry name" value="TROPOMODULIN"/>
    <property type="match status" value="1"/>
</dbReference>
<evidence type="ECO:0000256" key="4">
    <source>
        <dbReference type="SAM" id="MobiDB-lite"/>
    </source>
</evidence>
<dbReference type="GO" id="GO:0007015">
    <property type="term" value="P:actin filament organization"/>
    <property type="evidence" value="ECO:0007669"/>
    <property type="project" value="TreeGrafter"/>
</dbReference>
<dbReference type="GO" id="GO:0005856">
    <property type="term" value="C:cytoskeleton"/>
    <property type="evidence" value="ECO:0007669"/>
    <property type="project" value="UniProtKB-SubCell"/>
</dbReference>
<protein>
    <submittedName>
        <fullName evidence="6">Tropomodulin</fullName>
    </submittedName>
</protein>
<proteinExistence type="predicted"/>
<keyword evidence="2" id="KW-0963">Cytoplasm</keyword>
<feature type="region of interest" description="Disordered" evidence="4">
    <location>
        <begin position="245"/>
        <end position="325"/>
    </location>
</feature>
<dbReference type="Gene3D" id="3.80.10.10">
    <property type="entry name" value="Ribonuclease Inhibitor"/>
    <property type="match status" value="1"/>
</dbReference>
<evidence type="ECO:0000256" key="3">
    <source>
        <dbReference type="ARBA" id="ARBA00023212"/>
    </source>
</evidence>
<evidence type="ECO:0000256" key="1">
    <source>
        <dbReference type="ARBA" id="ARBA00004245"/>
    </source>
</evidence>
<feature type="compositionally biased region" description="Basic and acidic residues" evidence="4">
    <location>
        <begin position="245"/>
        <end position="259"/>
    </location>
</feature>
<evidence type="ECO:0000313" key="5">
    <source>
        <dbReference type="Proteomes" id="UP000887540"/>
    </source>
</evidence>
<feature type="compositionally biased region" description="Polar residues" evidence="4">
    <location>
        <begin position="526"/>
        <end position="536"/>
    </location>
</feature>
<dbReference type="Proteomes" id="UP000887540">
    <property type="component" value="Unplaced"/>
</dbReference>
<comment type="subcellular location">
    <subcellularLocation>
        <location evidence="1">Cytoplasm</location>
        <location evidence="1">Cytoskeleton</location>
    </subcellularLocation>
</comment>
<keyword evidence="5" id="KW-1185">Reference proteome</keyword>
<evidence type="ECO:0000256" key="2">
    <source>
        <dbReference type="ARBA" id="ARBA00022490"/>
    </source>
</evidence>
<dbReference type="GO" id="GO:0030239">
    <property type="term" value="P:myofibril assembly"/>
    <property type="evidence" value="ECO:0007669"/>
    <property type="project" value="TreeGrafter"/>
</dbReference>
<dbReference type="WBParaSite" id="ACRNAN_scaffold2375.g19534.t1">
    <property type="protein sequence ID" value="ACRNAN_scaffold2375.g19534.t1"/>
    <property type="gene ID" value="ACRNAN_scaffold2375.g19534"/>
</dbReference>
<accession>A0A914DD63</accession>
<feature type="compositionally biased region" description="Basic and acidic residues" evidence="4">
    <location>
        <begin position="512"/>
        <end position="522"/>
    </location>
</feature>
<dbReference type="GO" id="GO:0005523">
    <property type="term" value="F:tropomyosin binding"/>
    <property type="evidence" value="ECO:0007669"/>
    <property type="project" value="InterPro"/>
</dbReference>
<name>A0A914DD63_9BILA</name>
<organism evidence="5 6">
    <name type="scientific">Acrobeloides nanus</name>
    <dbReference type="NCBI Taxonomy" id="290746"/>
    <lineage>
        <taxon>Eukaryota</taxon>
        <taxon>Metazoa</taxon>
        <taxon>Ecdysozoa</taxon>
        <taxon>Nematoda</taxon>
        <taxon>Chromadorea</taxon>
        <taxon>Rhabditida</taxon>
        <taxon>Tylenchina</taxon>
        <taxon>Cephalobomorpha</taxon>
        <taxon>Cephaloboidea</taxon>
        <taxon>Cephalobidae</taxon>
        <taxon>Acrobeloides</taxon>
    </lineage>
</organism>
<keyword evidence="3" id="KW-0206">Cytoskeleton</keyword>
<dbReference type="GO" id="GO:0051694">
    <property type="term" value="P:pointed-end actin filament capping"/>
    <property type="evidence" value="ECO:0007669"/>
    <property type="project" value="InterPro"/>
</dbReference>
<feature type="region of interest" description="Disordered" evidence="4">
    <location>
        <begin position="54"/>
        <end position="77"/>
    </location>
</feature>
<dbReference type="GO" id="GO:0030016">
    <property type="term" value="C:myofibril"/>
    <property type="evidence" value="ECO:0007669"/>
    <property type="project" value="TreeGrafter"/>
</dbReference>
<feature type="region of interest" description="Disordered" evidence="4">
    <location>
        <begin position="483"/>
        <end position="551"/>
    </location>
</feature>
<reference evidence="6" key="1">
    <citation type="submission" date="2022-11" db="UniProtKB">
        <authorList>
            <consortium name="WormBaseParasite"/>
        </authorList>
    </citation>
    <scope>IDENTIFICATION</scope>
</reference>
<evidence type="ECO:0000313" key="6">
    <source>
        <dbReference type="WBParaSite" id="ACRNAN_scaffold2375.g19534.t1"/>
    </source>
</evidence>
<feature type="compositionally biased region" description="Polar residues" evidence="4">
    <location>
        <begin position="299"/>
        <end position="311"/>
    </location>
</feature>
<dbReference type="AlphaFoldDB" id="A0A914DD63"/>
<dbReference type="InterPro" id="IPR032675">
    <property type="entry name" value="LRR_dom_sf"/>
</dbReference>
<feature type="compositionally biased region" description="Basic and acidic residues" evidence="4">
    <location>
        <begin position="488"/>
        <end position="498"/>
    </location>
</feature>
<sequence>MSDFDDDDLMTDDALLEAIDALQEEGDEDVGELLKMMNENRIISWEEAERILSDSNTGPVKCSLPPQTRPSEPDNDTDVEQCIRKLQANDPNLTQINLNNMKRIAVPQIRRIIDALRDNGFLEKLSLANMGLYDHDIADLISILEINETLRSINLETNYLTGDFFSKLFQSALKNQTLEEVKAVNQGVSFSTQAEREIIDAVFQNRGLTKVSISLRLPEGRHKVDQAMLRNQEIRRVLRRQMAEEQRRLEAEKAKKAEPESAQPPIPPKKRPTPKVSPPEEKKYTEPIPVYPLKKPTNKEATTPEAANQPTKDLPPEAPKKKVVKKKKLPEVTINTEVHIIKDTSNDDLRAEEKVAEKRKAPAAEKVKKKIMTDAFKKLTQKASAKMAADSKIIDKISQTTDSPTKICADSSPRVTGFIKSFVENGPLVERRNEKENEILSPIDGIVASSIEASSAVVETTTNGTIEDGATGRIKKKKKIIKRVPKKKVTDESGESKEPPFSFRAGLVIENKNSENEIKINGEAKTPTSPTKTVRPTNEKIPKLKSTFESN</sequence>
<dbReference type="InterPro" id="IPR004934">
    <property type="entry name" value="TMOD"/>
</dbReference>